<keyword evidence="2" id="KW-1185">Reference proteome</keyword>
<accession>K9Z988</accession>
<organism evidence="1 2">
    <name type="scientific">Anabaena cylindrica (strain ATCC 27899 / PCC 7122)</name>
    <dbReference type="NCBI Taxonomy" id="272123"/>
    <lineage>
        <taxon>Bacteria</taxon>
        <taxon>Bacillati</taxon>
        <taxon>Cyanobacteriota</taxon>
        <taxon>Cyanophyceae</taxon>
        <taxon>Nostocales</taxon>
        <taxon>Nostocaceae</taxon>
        <taxon>Anabaena</taxon>
    </lineage>
</organism>
<protein>
    <submittedName>
        <fullName evidence="1">Uncharacterized protein</fullName>
    </submittedName>
</protein>
<sequence>MVQITERPGTKKITNSQDKFIYEVGVMYDAENRFLEAQQMIWQCCQNNQLKSLVETHISETEQQISNLEQVFDM</sequence>
<dbReference type="Proteomes" id="UP000010474">
    <property type="component" value="Chromosome"/>
</dbReference>
<gene>
    <name evidence="1" type="ordered locus">Anacy_0107</name>
</gene>
<dbReference type="InterPro" id="IPR009078">
    <property type="entry name" value="Ferritin-like_SF"/>
</dbReference>
<proteinExistence type="predicted"/>
<dbReference type="AlphaFoldDB" id="K9Z988"/>
<dbReference type="HOGENOM" id="CLU_2679581_0_0_3"/>
<dbReference type="STRING" id="272123.Anacy_0107"/>
<dbReference type="PATRIC" id="fig|272123.3.peg.112"/>
<dbReference type="eggNOG" id="COG3685">
    <property type="taxonomic scope" value="Bacteria"/>
</dbReference>
<dbReference type="Pfam" id="PF05974">
    <property type="entry name" value="DUF892"/>
    <property type="match status" value="1"/>
</dbReference>
<dbReference type="Gene3D" id="1.20.1260.10">
    <property type="match status" value="1"/>
</dbReference>
<dbReference type="EMBL" id="CP003659">
    <property type="protein sequence ID" value="AFZ55716.1"/>
    <property type="molecule type" value="Genomic_DNA"/>
</dbReference>
<dbReference type="SUPFAM" id="SSF47240">
    <property type="entry name" value="Ferritin-like"/>
    <property type="match status" value="1"/>
</dbReference>
<reference evidence="2" key="1">
    <citation type="journal article" date="2013" name="Proc. Natl. Acad. Sci. U.S.A.">
        <title>Improving the coverage of the cyanobacterial phylum using diversity-driven genome sequencing.</title>
        <authorList>
            <person name="Shih P.M."/>
            <person name="Wu D."/>
            <person name="Latifi A."/>
            <person name="Axen S.D."/>
            <person name="Fewer D.P."/>
            <person name="Talla E."/>
            <person name="Calteau A."/>
            <person name="Cai F."/>
            <person name="Tandeau de Marsac N."/>
            <person name="Rippka R."/>
            <person name="Herdman M."/>
            <person name="Sivonen K."/>
            <person name="Coursin T."/>
            <person name="Laurent T."/>
            <person name="Goodwin L."/>
            <person name="Nolan M."/>
            <person name="Davenport K.W."/>
            <person name="Han C.S."/>
            <person name="Rubin E.M."/>
            <person name="Eisen J.A."/>
            <person name="Woyke T."/>
            <person name="Gugger M."/>
            <person name="Kerfeld C.A."/>
        </authorList>
    </citation>
    <scope>NUCLEOTIDE SEQUENCE [LARGE SCALE GENOMIC DNA]</scope>
    <source>
        <strain evidence="2">ATCC 27899 / PCC 7122</strain>
    </source>
</reference>
<evidence type="ECO:0000313" key="1">
    <source>
        <dbReference type="EMBL" id="AFZ55716.1"/>
    </source>
</evidence>
<name>K9Z988_ANACC</name>
<dbReference type="InterPro" id="IPR012347">
    <property type="entry name" value="Ferritin-like"/>
</dbReference>
<evidence type="ECO:0000313" key="2">
    <source>
        <dbReference type="Proteomes" id="UP000010474"/>
    </source>
</evidence>
<dbReference type="KEGG" id="acy:Anacy_0107"/>
<dbReference type="InterPro" id="IPR010287">
    <property type="entry name" value="DUF892_YciF-like"/>
</dbReference>